<dbReference type="AlphaFoldDB" id="A0A5B7F502"/>
<reference evidence="1 2" key="1">
    <citation type="submission" date="2019-05" db="EMBL/GenBank/DDBJ databases">
        <title>Another draft genome of Portunus trituberculatus and its Hox gene families provides insights of decapod evolution.</title>
        <authorList>
            <person name="Jeong J.-H."/>
            <person name="Song I."/>
            <person name="Kim S."/>
            <person name="Choi T."/>
            <person name="Kim D."/>
            <person name="Ryu S."/>
            <person name="Kim W."/>
        </authorList>
    </citation>
    <scope>NUCLEOTIDE SEQUENCE [LARGE SCALE GENOMIC DNA]</scope>
    <source>
        <tissue evidence="1">Muscle</tissue>
    </source>
</reference>
<name>A0A5B7F502_PORTR</name>
<accession>A0A5B7F502</accession>
<proteinExistence type="predicted"/>
<comment type="caution">
    <text evidence="1">The sequence shown here is derived from an EMBL/GenBank/DDBJ whole genome shotgun (WGS) entry which is preliminary data.</text>
</comment>
<sequence>MAVSSITPCVLIFGRLRDDLQGPSGGSIPMVGGYFYGNNSRPQPSLGSAPLTSPPWRSRAEVVLITFSPVDFRLCGVCLTVLFRKPCMGEAFSK</sequence>
<gene>
    <name evidence="1" type="ORF">E2C01_035171</name>
</gene>
<organism evidence="1 2">
    <name type="scientific">Portunus trituberculatus</name>
    <name type="common">Swimming crab</name>
    <name type="synonym">Neptunus trituberculatus</name>
    <dbReference type="NCBI Taxonomy" id="210409"/>
    <lineage>
        <taxon>Eukaryota</taxon>
        <taxon>Metazoa</taxon>
        <taxon>Ecdysozoa</taxon>
        <taxon>Arthropoda</taxon>
        <taxon>Crustacea</taxon>
        <taxon>Multicrustacea</taxon>
        <taxon>Malacostraca</taxon>
        <taxon>Eumalacostraca</taxon>
        <taxon>Eucarida</taxon>
        <taxon>Decapoda</taxon>
        <taxon>Pleocyemata</taxon>
        <taxon>Brachyura</taxon>
        <taxon>Eubrachyura</taxon>
        <taxon>Portunoidea</taxon>
        <taxon>Portunidae</taxon>
        <taxon>Portuninae</taxon>
        <taxon>Portunus</taxon>
    </lineage>
</organism>
<protein>
    <submittedName>
        <fullName evidence="1">Uncharacterized protein</fullName>
    </submittedName>
</protein>
<dbReference type="Proteomes" id="UP000324222">
    <property type="component" value="Unassembled WGS sequence"/>
</dbReference>
<evidence type="ECO:0000313" key="1">
    <source>
        <dbReference type="EMBL" id="MPC41572.1"/>
    </source>
</evidence>
<dbReference type="EMBL" id="VSRR010005110">
    <property type="protein sequence ID" value="MPC41572.1"/>
    <property type="molecule type" value="Genomic_DNA"/>
</dbReference>
<keyword evidence="2" id="KW-1185">Reference proteome</keyword>
<evidence type="ECO:0000313" key="2">
    <source>
        <dbReference type="Proteomes" id="UP000324222"/>
    </source>
</evidence>